<organism evidence="1 2">
    <name type="scientific">Candidatus Reidiella endopervernicosa</name>
    <dbReference type="NCBI Taxonomy" id="2738883"/>
    <lineage>
        <taxon>Bacteria</taxon>
        <taxon>Pseudomonadati</taxon>
        <taxon>Pseudomonadota</taxon>
        <taxon>Gammaproteobacteria</taxon>
        <taxon>Candidatus Reidiella</taxon>
    </lineage>
</organism>
<evidence type="ECO:0000313" key="1">
    <source>
        <dbReference type="EMBL" id="QKQ25456.1"/>
    </source>
</evidence>
<name>A0A6N0HT94_9GAMM</name>
<dbReference type="Proteomes" id="UP000509658">
    <property type="component" value="Chromosome"/>
</dbReference>
<dbReference type="AlphaFoldDB" id="A0A6N0HT94"/>
<evidence type="ECO:0000313" key="2">
    <source>
        <dbReference type="Proteomes" id="UP000509658"/>
    </source>
</evidence>
<dbReference type="EMBL" id="CP054491">
    <property type="protein sequence ID" value="QKQ25456.1"/>
    <property type="molecule type" value="Genomic_DNA"/>
</dbReference>
<accession>A0A6N0HT94</accession>
<reference evidence="1 2" key="1">
    <citation type="submission" date="2020-05" db="EMBL/GenBank/DDBJ databases">
        <title>Horizontal transmission and recombination maintain forever young bacterial symbiont genomes.</title>
        <authorList>
            <person name="Russell S.L."/>
            <person name="Pepper-Tunick E."/>
            <person name="Svedberg J."/>
            <person name="Byrne A."/>
            <person name="Ruelas Castillo J."/>
            <person name="Vollmers C."/>
            <person name="Beinart R.A."/>
            <person name="Corbett-Detig R."/>
        </authorList>
    </citation>
    <scope>NUCLEOTIDE SEQUENCE [LARGE SCALE GENOMIC DNA]</scope>
    <source>
        <strain evidence="1">Santa_Monica_outfall</strain>
    </source>
</reference>
<dbReference type="RefSeq" id="WP_174672716.1">
    <property type="nucleotide sequence ID" value="NZ_CP054491.1"/>
</dbReference>
<protein>
    <submittedName>
        <fullName evidence="1">Uncharacterized protein</fullName>
    </submittedName>
</protein>
<keyword evidence="2" id="KW-1185">Reference proteome</keyword>
<dbReference type="KEGG" id="rev:HUE57_03440"/>
<sequence>MPKTSFRKNSDSPVYAQPPLQTLMVAANGSSISGMTSYIAQNMGLATSELDLSSQLPGIEQFEAEKRAKSLMAIGAALRIVQEES</sequence>
<proteinExistence type="predicted"/>
<gene>
    <name evidence="1" type="ORF">HUE57_03440</name>
</gene>